<dbReference type="AlphaFoldDB" id="B7KVQ5"/>
<keyword evidence="2" id="KW-1133">Transmembrane helix</keyword>
<feature type="region of interest" description="Disordered" evidence="1">
    <location>
        <begin position="63"/>
        <end position="106"/>
    </location>
</feature>
<dbReference type="EMBL" id="CP001298">
    <property type="protein sequence ID" value="ACK85990.1"/>
    <property type="molecule type" value="Genomic_DNA"/>
</dbReference>
<accession>B7KVQ5</accession>
<dbReference type="SUPFAM" id="SSF74653">
    <property type="entry name" value="TolA/TonB C-terminal domain"/>
    <property type="match status" value="1"/>
</dbReference>
<feature type="compositionally biased region" description="Basic and acidic residues" evidence="1">
    <location>
        <begin position="218"/>
        <end position="285"/>
    </location>
</feature>
<keyword evidence="2" id="KW-0812">Transmembrane</keyword>
<feature type="compositionally biased region" description="Basic and acidic residues" evidence="1">
    <location>
        <begin position="192"/>
        <end position="209"/>
    </location>
</feature>
<feature type="compositionally biased region" description="Basic and acidic residues" evidence="1">
    <location>
        <begin position="151"/>
        <end position="184"/>
    </location>
</feature>
<gene>
    <name evidence="3" type="ordered locus">Mchl_5228</name>
</gene>
<protein>
    <submittedName>
        <fullName evidence="3">Protein TolA</fullName>
    </submittedName>
</protein>
<name>B7KVQ5_METC4</name>
<feature type="region of interest" description="Disordered" evidence="1">
    <location>
        <begin position="151"/>
        <end position="285"/>
    </location>
</feature>
<keyword evidence="2" id="KW-0472">Membrane</keyword>
<reference evidence="3 4" key="2">
    <citation type="journal article" date="2012" name="J. Bacteriol.">
        <title>Complete genome sequences of six strains of the genus Methylobacterium.</title>
        <authorList>
            <person name="Marx C.J."/>
            <person name="Bringel F."/>
            <person name="Chistoserdova L."/>
            <person name="Moulin L."/>
            <person name="Farhan Ul Haque M."/>
            <person name="Fleischman D.E."/>
            <person name="Gruffaz C."/>
            <person name="Jourand P."/>
            <person name="Knief C."/>
            <person name="Lee M.C."/>
            <person name="Muller E.E."/>
            <person name="Nadalig T."/>
            <person name="Peyraud R."/>
            <person name="Roselli S."/>
            <person name="Russ L."/>
            <person name="Goodwin L.A."/>
            <person name="Ivanova N."/>
            <person name="Kyrpides N."/>
            <person name="Lajus A."/>
            <person name="Land M.L."/>
            <person name="Medigue C."/>
            <person name="Mikhailova N."/>
            <person name="Nolan M."/>
            <person name="Woyke T."/>
            <person name="Stolyar S."/>
            <person name="Vorholt J.A."/>
            <person name="Vuilleumier S."/>
        </authorList>
    </citation>
    <scope>NUCLEOTIDE SEQUENCE [LARGE SCALE GENOMIC DNA]</scope>
    <source>
        <strain evidence="4">CM4 / NCIMB 13688</strain>
    </source>
</reference>
<feature type="region of interest" description="Disordered" evidence="1">
    <location>
        <begin position="312"/>
        <end position="368"/>
    </location>
</feature>
<dbReference type="Gene3D" id="3.30.1150.10">
    <property type="match status" value="1"/>
</dbReference>
<dbReference type="KEGG" id="mch:Mchl_5228"/>
<dbReference type="NCBIfam" id="TIGR02794">
    <property type="entry name" value="tolA_full"/>
    <property type="match status" value="2"/>
</dbReference>
<dbReference type="GO" id="GO:0043213">
    <property type="term" value="P:bacteriocin transport"/>
    <property type="evidence" value="ECO:0007669"/>
    <property type="project" value="InterPro"/>
</dbReference>
<dbReference type="InterPro" id="IPR014161">
    <property type="entry name" value="Tol-Pal_TolA"/>
</dbReference>
<feature type="compositionally biased region" description="Basic and acidic residues" evidence="1">
    <location>
        <begin position="64"/>
        <end position="96"/>
    </location>
</feature>
<evidence type="ECO:0000313" key="4">
    <source>
        <dbReference type="Proteomes" id="UP000002385"/>
    </source>
</evidence>
<dbReference type="GO" id="GO:0019534">
    <property type="term" value="F:toxin transmembrane transporter activity"/>
    <property type="evidence" value="ECO:0007669"/>
    <property type="project" value="InterPro"/>
</dbReference>
<feature type="compositionally biased region" description="Low complexity" evidence="1">
    <location>
        <begin position="97"/>
        <end position="106"/>
    </location>
</feature>
<evidence type="ECO:0000256" key="1">
    <source>
        <dbReference type="SAM" id="MobiDB-lite"/>
    </source>
</evidence>
<dbReference type="GO" id="GO:0016020">
    <property type="term" value="C:membrane"/>
    <property type="evidence" value="ECO:0007669"/>
    <property type="project" value="InterPro"/>
</dbReference>
<feature type="transmembrane region" description="Helical" evidence="2">
    <location>
        <begin position="20"/>
        <end position="43"/>
    </location>
</feature>
<proteinExistence type="predicted"/>
<reference evidence="4" key="1">
    <citation type="submission" date="2008-12" db="EMBL/GenBank/DDBJ databases">
        <title>Complete sequence of chromosome of Methylobacterium chloromethanicum CM4.</title>
        <authorList>
            <consortium name="US DOE Joint Genome Institute"/>
            <person name="Lucas S."/>
            <person name="Copeland A."/>
            <person name="Lapidus A."/>
            <person name="Glavina del Rio T."/>
            <person name="Dalin E."/>
            <person name="Tice H."/>
            <person name="Bruce D."/>
            <person name="Goodwin L."/>
            <person name="Pitluck S."/>
            <person name="Chertkov O."/>
            <person name="Brettin T."/>
            <person name="Detter J.C."/>
            <person name="Han C."/>
            <person name="Larimer F."/>
            <person name="Land M."/>
            <person name="Hauser L."/>
            <person name="Kyrpides N."/>
            <person name="Mikhailova N."/>
            <person name="Marx C."/>
            <person name="Richardson P."/>
        </authorList>
    </citation>
    <scope>NUCLEOTIDE SEQUENCE [LARGE SCALE GENOMIC DNA]</scope>
    <source>
        <strain evidence="4">CM4 / NCIMB 13688</strain>
    </source>
</reference>
<organism evidence="3 4">
    <name type="scientific">Methylorubrum extorquens (strain CM4 / NCIMB 13688)</name>
    <name type="common">Methylobacterium extorquens</name>
    <dbReference type="NCBI Taxonomy" id="440085"/>
    <lineage>
        <taxon>Bacteria</taxon>
        <taxon>Pseudomonadati</taxon>
        <taxon>Pseudomonadota</taxon>
        <taxon>Alphaproteobacteria</taxon>
        <taxon>Hyphomicrobiales</taxon>
        <taxon>Methylobacteriaceae</taxon>
        <taxon>Methylorubrum</taxon>
    </lineage>
</organism>
<feature type="compositionally biased region" description="Polar residues" evidence="1">
    <location>
        <begin position="339"/>
        <end position="368"/>
    </location>
</feature>
<evidence type="ECO:0000256" key="2">
    <source>
        <dbReference type="SAM" id="Phobius"/>
    </source>
</evidence>
<dbReference type="HOGENOM" id="CLU_586366_0_0_5"/>
<dbReference type="Proteomes" id="UP000002385">
    <property type="component" value="Chromosome"/>
</dbReference>
<feature type="compositionally biased region" description="Basic and acidic residues" evidence="1">
    <location>
        <begin position="312"/>
        <end position="321"/>
    </location>
</feature>
<evidence type="ECO:0000313" key="3">
    <source>
        <dbReference type="EMBL" id="ACK85990.1"/>
    </source>
</evidence>
<sequence>MALRWPTSLTESFRNREPGVWISAAVHAVVLGAALFVVAAPVLPEGEEGVPVEVLTEQQFSELTRGELNAEKPENKPNRADRVAEKHEQREPENAKTDAPAAPTRTADTRLAAVDAMPLRADTADPVKEEAEAAAAKAEAAKAEAEKAAAAKAAEAKAKAEVKAKADAAAKAEAAKAEAAKAAEAKAAATKAEAEKREELQKLVEHEQAEAEAAAKAAEAKAKARAEAKAKADAKAKAEAKAEAEAKAKAEAKAEAEAEAKAKAEAAAKAEAEAEHRKQVAEAKAKAEADAKAKAEAAAKAKAKAMADARAKADAEAKARQQAELANRTSPGDSRETQTRAASQSTGSTGREVQRTASLGTASGTAQRLSPSLRGALVGMLQQQIERCYSAPPGATQGVVLPMLDIRLNPDGSLTTEPRVMRAGNNSVDQSIAQAALRAVRRCAPFKIPAQYAPYYNDWKAINAEFEFSPV</sequence>
<dbReference type="RefSeq" id="WP_015952853.1">
    <property type="nucleotide sequence ID" value="NC_011757.1"/>
</dbReference>